<evidence type="ECO:0000256" key="2">
    <source>
        <dbReference type="ARBA" id="ARBA00012438"/>
    </source>
</evidence>
<keyword evidence="7" id="KW-0472">Membrane</keyword>
<dbReference type="PRINTS" id="PR00344">
    <property type="entry name" value="BCTRLSENSOR"/>
</dbReference>
<dbReference type="GO" id="GO:0000155">
    <property type="term" value="F:phosphorelay sensor kinase activity"/>
    <property type="evidence" value="ECO:0007669"/>
    <property type="project" value="InterPro"/>
</dbReference>
<feature type="domain" description="Histidine kinase" evidence="9">
    <location>
        <begin position="148"/>
        <end position="360"/>
    </location>
</feature>
<dbReference type="Gene3D" id="1.10.287.130">
    <property type="match status" value="1"/>
</dbReference>
<name>A0A412YLV4_9BACE</name>
<feature type="chain" id="PRO_5019386697" description="histidine kinase" evidence="8">
    <location>
        <begin position="22"/>
        <end position="364"/>
    </location>
</feature>
<evidence type="ECO:0000256" key="8">
    <source>
        <dbReference type="SAM" id="SignalP"/>
    </source>
</evidence>
<dbReference type="AlphaFoldDB" id="A0A412YLV4"/>
<dbReference type="InterPro" id="IPR050736">
    <property type="entry name" value="Sensor_HK_Regulatory"/>
</dbReference>
<organism evidence="10 11">
    <name type="scientific">Bacteroides intestinalis</name>
    <dbReference type="NCBI Taxonomy" id="329854"/>
    <lineage>
        <taxon>Bacteria</taxon>
        <taxon>Pseudomonadati</taxon>
        <taxon>Bacteroidota</taxon>
        <taxon>Bacteroidia</taxon>
        <taxon>Bacteroidales</taxon>
        <taxon>Bacteroidaceae</taxon>
        <taxon>Bacteroides</taxon>
    </lineage>
</organism>
<evidence type="ECO:0000313" key="11">
    <source>
        <dbReference type="Proteomes" id="UP000283850"/>
    </source>
</evidence>
<dbReference type="InterPro" id="IPR036890">
    <property type="entry name" value="HATPase_C_sf"/>
</dbReference>
<comment type="catalytic activity">
    <reaction evidence="1">
        <text>ATP + protein L-histidine = ADP + protein N-phospho-L-histidine.</text>
        <dbReference type="EC" id="2.7.13.3"/>
    </reaction>
</comment>
<evidence type="ECO:0000256" key="3">
    <source>
        <dbReference type="ARBA" id="ARBA00022553"/>
    </source>
</evidence>
<dbReference type="PANTHER" id="PTHR43711">
    <property type="entry name" value="TWO-COMPONENT HISTIDINE KINASE"/>
    <property type="match status" value="1"/>
</dbReference>
<dbReference type="InterPro" id="IPR003594">
    <property type="entry name" value="HATPase_dom"/>
</dbReference>
<dbReference type="Gene3D" id="3.30.565.10">
    <property type="entry name" value="Histidine kinase-like ATPase, C-terminal domain"/>
    <property type="match status" value="1"/>
</dbReference>
<dbReference type="SMART" id="SM00388">
    <property type="entry name" value="HisKA"/>
    <property type="match status" value="1"/>
</dbReference>
<dbReference type="InterPro" id="IPR005467">
    <property type="entry name" value="His_kinase_dom"/>
</dbReference>
<dbReference type="SUPFAM" id="SSF47384">
    <property type="entry name" value="Homodimeric domain of signal transducing histidine kinase"/>
    <property type="match status" value="1"/>
</dbReference>
<sequence length="364" mass="40804">MKLLILLLIFVLSGLPSSLCAEEVIVDSLYWQNAEQKMGEGEYEDAAHLYSKMIVIGDSLFRVYAGERVEDMRKDYPIDELELQNSTQQKHILQLSFIIILFLAVSLLGGFFYLKKVGKKLLHSKDELQKAKFLAEESIRNKSLFLSNMSHEIKTPLNALAGFSEVLTTPGIDEATRTQCNDVIQLNSELLLKLINDVVDISCLDVANMKFSITTHEVVVLCRNVVKMLDNIKQTSADIRFETELASLEIETDQGRLQQMLVNLLVNATKFTKEGSITLALRLDEKGFAEFSVTDTGCGIPLEKQSTIFGRFEKLNEGVQGTGLGLSICKLIIKRLGGEIWVDSGYTAGARFVFIHPLKQEMVR</sequence>
<dbReference type="Proteomes" id="UP000283850">
    <property type="component" value="Unassembled WGS sequence"/>
</dbReference>
<keyword evidence="7" id="KW-0812">Transmembrane</keyword>
<dbReference type="RefSeq" id="WP_118420658.1">
    <property type="nucleotide sequence ID" value="NZ_QRZF01000001.1"/>
</dbReference>
<evidence type="ECO:0000313" key="10">
    <source>
        <dbReference type="EMBL" id="RGV58401.1"/>
    </source>
</evidence>
<keyword evidence="6" id="KW-0902">Two-component regulatory system</keyword>
<dbReference type="PANTHER" id="PTHR43711:SF26">
    <property type="entry name" value="SENSOR HISTIDINE KINASE RCSC"/>
    <property type="match status" value="1"/>
</dbReference>
<dbReference type="InterPro" id="IPR004358">
    <property type="entry name" value="Sig_transdc_His_kin-like_C"/>
</dbReference>
<feature type="transmembrane region" description="Helical" evidence="7">
    <location>
        <begin position="92"/>
        <end position="114"/>
    </location>
</feature>
<evidence type="ECO:0000256" key="5">
    <source>
        <dbReference type="ARBA" id="ARBA00022777"/>
    </source>
</evidence>
<keyword evidence="5 10" id="KW-0418">Kinase</keyword>
<dbReference type="SUPFAM" id="SSF55874">
    <property type="entry name" value="ATPase domain of HSP90 chaperone/DNA topoisomerase II/histidine kinase"/>
    <property type="match status" value="1"/>
</dbReference>
<keyword evidence="8" id="KW-0732">Signal</keyword>
<dbReference type="Pfam" id="PF02518">
    <property type="entry name" value="HATPase_c"/>
    <property type="match status" value="1"/>
</dbReference>
<dbReference type="InterPro" id="IPR036097">
    <property type="entry name" value="HisK_dim/P_sf"/>
</dbReference>
<evidence type="ECO:0000256" key="1">
    <source>
        <dbReference type="ARBA" id="ARBA00000085"/>
    </source>
</evidence>
<reference evidence="10 11" key="1">
    <citation type="submission" date="2018-08" db="EMBL/GenBank/DDBJ databases">
        <title>A genome reference for cultivated species of the human gut microbiota.</title>
        <authorList>
            <person name="Zou Y."/>
            <person name="Xue W."/>
            <person name="Luo G."/>
        </authorList>
    </citation>
    <scope>NUCLEOTIDE SEQUENCE [LARGE SCALE GENOMIC DNA]</scope>
    <source>
        <strain evidence="10 11">AF14-32</strain>
    </source>
</reference>
<feature type="signal peptide" evidence="8">
    <location>
        <begin position="1"/>
        <end position="21"/>
    </location>
</feature>
<dbReference type="EMBL" id="QRZF01000001">
    <property type="protein sequence ID" value="RGV58401.1"/>
    <property type="molecule type" value="Genomic_DNA"/>
</dbReference>
<evidence type="ECO:0000256" key="6">
    <source>
        <dbReference type="ARBA" id="ARBA00023012"/>
    </source>
</evidence>
<dbReference type="EC" id="2.7.13.3" evidence="2"/>
<dbReference type="Pfam" id="PF00512">
    <property type="entry name" value="HisKA"/>
    <property type="match status" value="1"/>
</dbReference>
<proteinExistence type="predicted"/>
<protein>
    <recommendedName>
        <fullName evidence="2">histidine kinase</fullName>
        <ecNumber evidence="2">2.7.13.3</ecNumber>
    </recommendedName>
</protein>
<dbReference type="InterPro" id="IPR003661">
    <property type="entry name" value="HisK_dim/P_dom"/>
</dbReference>
<keyword evidence="7" id="KW-1133">Transmembrane helix</keyword>
<evidence type="ECO:0000256" key="7">
    <source>
        <dbReference type="SAM" id="Phobius"/>
    </source>
</evidence>
<evidence type="ECO:0000259" key="9">
    <source>
        <dbReference type="PROSITE" id="PS50109"/>
    </source>
</evidence>
<evidence type="ECO:0000256" key="4">
    <source>
        <dbReference type="ARBA" id="ARBA00022679"/>
    </source>
</evidence>
<accession>A0A412YLV4</accession>
<dbReference type="SMART" id="SM00387">
    <property type="entry name" value="HATPase_c"/>
    <property type="match status" value="1"/>
</dbReference>
<gene>
    <name evidence="10" type="ORF">DWW10_01890</name>
</gene>
<keyword evidence="4" id="KW-0808">Transferase</keyword>
<comment type="caution">
    <text evidence="10">The sequence shown here is derived from an EMBL/GenBank/DDBJ whole genome shotgun (WGS) entry which is preliminary data.</text>
</comment>
<keyword evidence="3" id="KW-0597">Phosphoprotein</keyword>
<dbReference type="PROSITE" id="PS50109">
    <property type="entry name" value="HIS_KIN"/>
    <property type="match status" value="1"/>
</dbReference>
<dbReference type="CDD" id="cd00082">
    <property type="entry name" value="HisKA"/>
    <property type="match status" value="1"/>
</dbReference>